<feature type="domain" description="ComEC/Rec2-related protein" evidence="7">
    <location>
        <begin position="204"/>
        <end position="470"/>
    </location>
</feature>
<dbReference type="AlphaFoldDB" id="A0A938WNA6"/>
<dbReference type="GO" id="GO:0005886">
    <property type="term" value="C:plasma membrane"/>
    <property type="evidence" value="ECO:0007669"/>
    <property type="project" value="UniProtKB-SubCell"/>
</dbReference>
<feature type="transmembrane region" description="Helical" evidence="6">
    <location>
        <begin position="219"/>
        <end position="243"/>
    </location>
</feature>
<keyword evidence="5 6" id="KW-0472">Membrane</keyword>
<accession>A0A938WNA6</accession>
<feature type="transmembrane region" description="Helical" evidence="6">
    <location>
        <begin position="325"/>
        <end position="349"/>
    </location>
</feature>
<feature type="transmembrane region" description="Helical" evidence="6">
    <location>
        <begin position="452"/>
        <end position="472"/>
    </location>
</feature>
<comment type="caution">
    <text evidence="9">The sequence shown here is derived from an EMBL/GenBank/DDBJ whole genome shotgun (WGS) entry which is preliminary data.</text>
</comment>
<evidence type="ECO:0000256" key="5">
    <source>
        <dbReference type="ARBA" id="ARBA00023136"/>
    </source>
</evidence>
<keyword evidence="3 6" id="KW-0812">Transmembrane</keyword>
<dbReference type="RefSeq" id="WP_205108818.1">
    <property type="nucleotide sequence ID" value="NZ_JACJJL010000007.1"/>
</dbReference>
<evidence type="ECO:0000259" key="8">
    <source>
        <dbReference type="Pfam" id="PF13567"/>
    </source>
</evidence>
<dbReference type="Pfam" id="PF13567">
    <property type="entry name" value="DUF4131"/>
    <property type="match status" value="1"/>
</dbReference>
<evidence type="ECO:0000256" key="2">
    <source>
        <dbReference type="ARBA" id="ARBA00022475"/>
    </source>
</evidence>
<dbReference type="PANTHER" id="PTHR30619">
    <property type="entry name" value="DNA INTERNALIZATION/COMPETENCE PROTEIN COMEC/REC2"/>
    <property type="match status" value="1"/>
</dbReference>
<dbReference type="Pfam" id="PF03772">
    <property type="entry name" value="Competence"/>
    <property type="match status" value="1"/>
</dbReference>
<feature type="transmembrane region" description="Helical" evidence="6">
    <location>
        <begin position="393"/>
        <end position="414"/>
    </location>
</feature>
<keyword evidence="4 6" id="KW-1133">Transmembrane helix</keyword>
<feature type="transmembrane region" description="Helical" evidence="6">
    <location>
        <begin position="361"/>
        <end position="381"/>
    </location>
</feature>
<gene>
    <name evidence="9" type="ORF">H6B30_05815</name>
</gene>
<feature type="transmembrane region" description="Helical" evidence="6">
    <location>
        <begin position="302"/>
        <end position="319"/>
    </location>
</feature>
<evidence type="ECO:0000313" key="10">
    <source>
        <dbReference type="Proteomes" id="UP000764045"/>
    </source>
</evidence>
<feature type="transmembrane region" description="Helical" evidence="6">
    <location>
        <begin position="7"/>
        <end position="26"/>
    </location>
</feature>
<evidence type="ECO:0000259" key="7">
    <source>
        <dbReference type="Pfam" id="PF03772"/>
    </source>
</evidence>
<evidence type="ECO:0000313" key="9">
    <source>
        <dbReference type="EMBL" id="MBM6661274.1"/>
    </source>
</evidence>
<feature type="transmembrane region" description="Helical" evidence="6">
    <location>
        <begin position="263"/>
        <end position="290"/>
    </location>
</feature>
<dbReference type="NCBIfam" id="TIGR00360">
    <property type="entry name" value="ComEC_N-term"/>
    <property type="match status" value="1"/>
</dbReference>
<sequence length="486" mass="52621">MATMVGMTVWAAAFGVAFTAALLLGGRPKAQTAAILLSVLLLGCAMSTLAERRQSVSLPQGETAFEAIVADEPVERGRTLRFDAIACSGPLKGHWVRLTLLKDTVERRYATLGVGDGMLVRSRLVPPANYRESNFDYATYLQSRGIVATAFVYYRNWRKAAPRLSALTVVQRARISAMRLRHWLLGRYRSLGLEGQDFAVVAAMTLGDKSALSGSMREAYSLAGASHILALSGMHLGVIYLLLSMLLSGRRRRLLGESLLLMAIWSYVFIVGMPSSVVRSALMISVYGLVGLTGRSRMSVNALAFAAVVLLVANPLALFEIGFQLSFAAVAFILVFQSSVGSIASVRFLQRHRLLRWAWQLSVMSLLAQIGTAPLVAFYFGRLPVCSLLTGLVVIPAATAIIYLAVSLFAVGFVPVLQQAVATVLAFVATWLNAFLLAMASQPWASVGLPRLSPLQVVLLYVVAVCVCRLLAICGRRMESAREWGA</sequence>
<evidence type="ECO:0000256" key="1">
    <source>
        <dbReference type="ARBA" id="ARBA00004651"/>
    </source>
</evidence>
<feature type="transmembrane region" description="Helical" evidence="6">
    <location>
        <begin position="32"/>
        <end position="50"/>
    </location>
</feature>
<name>A0A938WNA6_9BACT</name>
<keyword evidence="2" id="KW-1003">Cell membrane</keyword>
<evidence type="ECO:0000256" key="4">
    <source>
        <dbReference type="ARBA" id="ARBA00022989"/>
    </source>
</evidence>
<reference evidence="9 10" key="1">
    <citation type="journal article" date="2021" name="Sci. Rep.">
        <title>The distribution of antibiotic resistance genes in chicken gut microbiota commensals.</title>
        <authorList>
            <person name="Juricova H."/>
            <person name="Matiasovicova J."/>
            <person name="Kubasova T."/>
            <person name="Cejkova D."/>
            <person name="Rychlik I."/>
        </authorList>
    </citation>
    <scope>NUCLEOTIDE SEQUENCE [LARGE SCALE GENOMIC DNA]</scope>
    <source>
        <strain evidence="9 10">An819</strain>
    </source>
</reference>
<dbReference type="PANTHER" id="PTHR30619:SF1">
    <property type="entry name" value="RECOMBINATION PROTEIN 2"/>
    <property type="match status" value="1"/>
</dbReference>
<organism evidence="9 10">
    <name type="scientific">Marseilla massiliensis</name>
    <dbReference type="NCBI Taxonomy" id="1841864"/>
    <lineage>
        <taxon>Bacteria</taxon>
        <taxon>Pseudomonadati</taxon>
        <taxon>Bacteroidota</taxon>
        <taxon>Bacteroidia</taxon>
        <taxon>Bacteroidales</taxon>
        <taxon>Prevotellaceae</taxon>
        <taxon>Marseilla</taxon>
    </lineage>
</organism>
<dbReference type="EMBL" id="JACJJL010000007">
    <property type="protein sequence ID" value="MBM6661274.1"/>
    <property type="molecule type" value="Genomic_DNA"/>
</dbReference>
<feature type="transmembrane region" description="Helical" evidence="6">
    <location>
        <begin position="421"/>
        <end position="440"/>
    </location>
</feature>
<dbReference type="Proteomes" id="UP000764045">
    <property type="component" value="Unassembled WGS sequence"/>
</dbReference>
<dbReference type="InterPro" id="IPR025405">
    <property type="entry name" value="DUF4131"/>
</dbReference>
<dbReference type="InterPro" id="IPR004477">
    <property type="entry name" value="ComEC_N"/>
</dbReference>
<keyword evidence="10" id="KW-1185">Reference proteome</keyword>
<evidence type="ECO:0000256" key="3">
    <source>
        <dbReference type="ARBA" id="ARBA00022692"/>
    </source>
</evidence>
<proteinExistence type="predicted"/>
<dbReference type="InterPro" id="IPR052159">
    <property type="entry name" value="Competence_DNA_uptake"/>
</dbReference>
<comment type="subcellular location">
    <subcellularLocation>
        <location evidence="1">Cell membrane</location>
        <topology evidence="1">Multi-pass membrane protein</topology>
    </subcellularLocation>
</comment>
<protein>
    <submittedName>
        <fullName evidence="9">ComEC family competence protein</fullName>
    </submittedName>
</protein>
<evidence type="ECO:0000256" key="6">
    <source>
        <dbReference type="SAM" id="Phobius"/>
    </source>
</evidence>
<feature type="domain" description="DUF4131" evidence="8">
    <location>
        <begin position="8"/>
        <end position="154"/>
    </location>
</feature>